<dbReference type="InterPro" id="IPR007895">
    <property type="entry name" value="MASE1"/>
</dbReference>
<dbReference type="InterPro" id="IPR036890">
    <property type="entry name" value="HATPase_C_sf"/>
</dbReference>
<dbReference type="PROSITE" id="PS50110">
    <property type="entry name" value="RESPONSE_REGULATORY"/>
    <property type="match status" value="1"/>
</dbReference>
<sequence length="1120" mass="124035">MRISIKATHFVVVCLGYILLANLGSYFAIPPSPASAIWPAAGFALATVLLFGRIAWPAIWLGSFYVTQQINWGALSWGSFLLPATMSLGATLHAAVGAALVRRFVGFPDPLLKQSKIILFTLLVGPVSTLISSLIGATALTGFDVIPAEAWRSSWLTWYTGDCIGALLFAPFTLLVLGGEKVFGRHRRLLVVLPTLITFLLVTWSFNLSRQAHQEKLTLEREAAFQQLHAEVVKMLEISAEPLLSLTAFFQFSEKVRREEFVHFVTVIRRNLPAIKAISWVPRVTHAQRQAYESQAIQAGFKDYQFTQLNDNGVMVRRQPADVYYPIFYNEPYIGNEKALGLDLLFHPLTRGVVSRTIQQSELSITPPIQLVQETGTSYGFLLLYPVWLHGEEQGEFADGLVEAVFRANDLFADLTVQAEQLGYVFNVDDITDGEQRAPLVARAGVDELPIFQQVIPIHNRQWQLSYFPRTSAVTAKDDWFSWSTLVLGMLFTGLLQLFAFVMTGTNAVISKTVVERTEQMRMAKEEAERANAAKSQFLANMSHEIRTPMNAIIGLTELLLSDKLSSNQRKRLGQVKVSADTLLQLLNELLDMEKILSEQLEIEQVSFSLDDVMLKVDALFSSAAQQKGIQFSIEIDDVPANLVGDPLRLAQVLFNLVSNALKFTEQGEIKLQVSGRALADERWQLTFAVTDTGIGIADEAIANLFQPFTQADASMARLYGGSGLGLSISQRLVNLMGGAIEIDSQQGKGSCFRFSLALLAADDQANDAAGVTPASVDLSVLADKDVLIVDDNGVNREILESQLQAQQVRVYQAEDGPAALAALHQQRFDAVLLDIQMPGMDGYEVCRQIRLNPRLTELPVIAVSANVMKAHREQAYQQGFNDYITKPIEGDRLYPTLAYWLEGEPSDKIHLAETLVEPEREESSPIDLAAGQAMAALDAEAGSVRAGNEALYQRLLAMFVDDFCDFSVQLQQQYRVQNREEMINLLHRLKGVSGNLCVEEVAALSAAFEQRYLDDGELDDDEVQRLCNALQRAFAAVEEYLLTVKQEEVVDTSVQPLETLLSELRQSLQQSEYIDEDMLQQVSLALAANNIDGSALLTAITHMDETLALQLLDEIVAAT</sequence>
<dbReference type="SUPFAM" id="SSF55874">
    <property type="entry name" value="ATPase domain of HSP90 chaperone/DNA topoisomerase II/histidine kinase"/>
    <property type="match status" value="1"/>
</dbReference>
<keyword evidence="6" id="KW-0808">Transferase</keyword>
<dbReference type="PROSITE" id="PS50109">
    <property type="entry name" value="HIS_KIN"/>
    <property type="match status" value="1"/>
</dbReference>
<comment type="subunit">
    <text evidence="14">At low DSF concentrations, interacts with RpfF.</text>
</comment>
<keyword evidence="4" id="KW-1003">Cell membrane</keyword>
<keyword evidence="9" id="KW-0418">Kinase</keyword>
<dbReference type="Pfam" id="PF05231">
    <property type="entry name" value="MASE1"/>
    <property type="match status" value="1"/>
</dbReference>
<name>A0A368N561_9GAMM</name>
<feature type="transmembrane region" description="Helical" evidence="19">
    <location>
        <begin position="155"/>
        <end position="177"/>
    </location>
</feature>
<dbReference type="SMART" id="SM00387">
    <property type="entry name" value="HATPase_c"/>
    <property type="match status" value="1"/>
</dbReference>
<organism evidence="24 25">
    <name type="scientific">Corallincola holothuriorum</name>
    <dbReference type="NCBI Taxonomy" id="2282215"/>
    <lineage>
        <taxon>Bacteria</taxon>
        <taxon>Pseudomonadati</taxon>
        <taxon>Pseudomonadota</taxon>
        <taxon>Gammaproteobacteria</taxon>
        <taxon>Alteromonadales</taxon>
        <taxon>Psychromonadaceae</taxon>
        <taxon>Corallincola</taxon>
    </lineage>
</organism>
<evidence type="ECO:0000256" key="2">
    <source>
        <dbReference type="ARBA" id="ARBA00004651"/>
    </source>
</evidence>
<feature type="modified residue" description="Phosphohistidine" evidence="16">
    <location>
        <position position="988"/>
    </location>
</feature>
<dbReference type="Pfam" id="PF00072">
    <property type="entry name" value="Response_reg"/>
    <property type="match status" value="1"/>
</dbReference>
<keyword evidence="12" id="KW-0902">Two-component regulatory system</keyword>
<dbReference type="Pfam" id="PF00512">
    <property type="entry name" value="HisKA"/>
    <property type="match status" value="1"/>
</dbReference>
<dbReference type="InterPro" id="IPR042240">
    <property type="entry name" value="CHASE_sf"/>
</dbReference>
<dbReference type="Gene3D" id="1.20.120.160">
    <property type="entry name" value="HPT domain"/>
    <property type="match status" value="1"/>
</dbReference>
<keyword evidence="7 19" id="KW-0812">Transmembrane</keyword>
<dbReference type="CDD" id="cd00082">
    <property type="entry name" value="HisKA"/>
    <property type="match status" value="1"/>
</dbReference>
<dbReference type="AlphaFoldDB" id="A0A368N561"/>
<feature type="domain" description="HPt" evidence="23">
    <location>
        <begin position="949"/>
        <end position="1045"/>
    </location>
</feature>
<keyword evidence="5 17" id="KW-0597">Phosphoprotein</keyword>
<reference evidence="24 25" key="1">
    <citation type="submission" date="2018-07" db="EMBL/GenBank/DDBJ databases">
        <title>Corallincola holothuriorum sp. nov., a new facultative anaerobe isolated from sea cucumber Apostichopus japonicus.</title>
        <authorList>
            <person name="Xia H."/>
        </authorList>
    </citation>
    <scope>NUCLEOTIDE SEQUENCE [LARGE SCALE GENOMIC DNA]</scope>
    <source>
        <strain evidence="24 25">C4</strain>
    </source>
</reference>
<dbReference type="InterPro" id="IPR003594">
    <property type="entry name" value="HATPase_dom"/>
</dbReference>
<dbReference type="SMART" id="SM00388">
    <property type="entry name" value="HisKA"/>
    <property type="match status" value="1"/>
</dbReference>
<dbReference type="PANTHER" id="PTHR45339:SF1">
    <property type="entry name" value="HYBRID SIGNAL TRANSDUCTION HISTIDINE KINASE J"/>
    <property type="match status" value="1"/>
</dbReference>
<dbReference type="Proteomes" id="UP000252558">
    <property type="component" value="Unassembled WGS sequence"/>
</dbReference>
<dbReference type="CDD" id="cd17546">
    <property type="entry name" value="REC_hyHK_CKI1_RcsC-like"/>
    <property type="match status" value="1"/>
</dbReference>
<dbReference type="EC" id="2.7.13.3" evidence="3"/>
<keyword evidence="11 19" id="KW-1133">Transmembrane helix</keyword>
<gene>
    <name evidence="24" type="ORF">DU002_14815</name>
</gene>
<feature type="transmembrane region" description="Helical" evidence="19">
    <location>
        <begin position="36"/>
        <end position="60"/>
    </location>
</feature>
<dbReference type="FunFam" id="3.30.565.10:FF:000010">
    <property type="entry name" value="Sensor histidine kinase RcsC"/>
    <property type="match status" value="1"/>
</dbReference>
<evidence type="ECO:0000256" key="15">
    <source>
        <dbReference type="ARBA" id="ARBA00068150"/>
    </source>
</evidence>
<dbReference type="InterPro" id="IPR003661">
    <property type="entry name" value="HisK_dim/P_dom"/>
</dbReference>
<proteinExistence type="predicted"/>
<feature type="coiled-coil region" evidence="18">
    <location>
        <begin position="514"/>
        <end position="541"/>
    </location>
</feature>
<dbReference type="Gene3D" id="3.40.50.2300">
    <property type="match status" value="1"/>
</dbReference>
<feature type="transmembrane region" description="Helical" evidence="19">
    <location>
        <begin position="189"/>
        <end position="206"/>
    </location>
</feature>
<dbReference type="EMBL" id="QPID01000009">
    <property type="protein sequence ID" value="RCU45727.1"/>
    <property type="molecule type" value="Genomic_DNA"/>
</dbReference>
<evidence type="ECO:0000256" key="6">
    <source>
        <dbReference type="ARBA" id="ARBA00022679"/>
    </source>
</evidence>
<evidence type="ECO:0000256" key="3">
    <source>
        <dbReference type="ARBA" id="ARBA00012438"/>
    </source>
</evidence>
<evidence type="ECO:0000259" key="21">
    <source>
        <dbReference type="PROSITE" id="PS50110"/>
    </source>
</evidence>
<evidence type="ECO:0000256" key="10">
    <source>
        <dbReference type="ARBA" id="ARBA00022840"/>
    </source>
</evidence>
<comment type="catalytic activity">
    <reaction evidence="1">
        <text>ATP + protein L-histidine = ADP + protein N-phospho-L-histidine.</text>
        <dbReference type="EC" id="2.7.13.3"/>
    </reaction>
</comment>
<evidence type="ECO:0000256" key="1">
    <source>
        <dbReference type="ARBA" id="ARBA00000085"/>
    </source>
</evidence>
<feature type="transmembrane region" description="Helical" evidence="19">
    <location>
        <begin position="6"/>
        <end position="29"/>
    </location>
</feature>
<evidence type="ECO:0000256" key="13">
    <source>
        <dbReference type="ARBA" id="ARBA00023136"/>
    </source>
</evidence>
<dbReference type="PANTHER" id="PTHR45339">
    <property type="entry name" value="HYBRID SIGNAL TRANSDUCTION HISTIDINE KINASE J"/>
    <property type="match status" value="1"/>
</dbReference>
<evidence type="ECO:0000256" key="5">
    <source>
        <dbReference type="ARBA" id="ARBA00022553"/>
    </source>
</evidence>
<dbReference type="GO" id="GO:0005886">
    <property type="term" value="C:plasma membrane"/>
    <property type="evidence" value="ECO:0007669"/>
    <property type="project" value="UniProtKB-SubCell"/>
</dbReference>
<evidence type="ECO:0000256" key="4">
    <source>
        <dbReference type="ARBA" id="ARBA00022475"/>
    </source>
</evidence>
<dbReference type="OrthoDB" id="9810730at2"/>
<feature type="domain" description="CHASE" evidence="22">
    <location>
        <begin position="252"/>
        <end position="422"/>
    </location>
</feature>
<evidence type="ECO:0000259" key="22">
    <source>
        <dbReference type="PROSITE" id="PS50839"/>
    </source>
</evidence>
<keyword evidence="18" id="KW-0175">Coiled coil</keyword>
<dbReference type="InterPro" id="IPR011006">
    <property type="entry name" value="CheY-like_superfamily"/>
</dbReference>
<evidence type="ECO:0000313" key="24">
    <source>
        <dbReference type="EMBL" id="RCU45727.1"/>
    </source>
</evidence>
<evidence type="ECO:0000256" key="9">
    <source>
        <dbReference type="ARBA" id="ARBA00022777"/>
    </source>
</evidence>
<dbReference type="Gene3D" id="3.30.450.350">
    <property type="entry name" value="CHASE domain"/>
    <property type="match status" value="1"/>
</dbReference>
<evidence type="ECO:0000259" key="23">
    <source>
        <dbReference type="PROSITE" id="PS50894"/>
    </source>
</evidence>
<keyword evidence="8" id="KW-0547">Nucleotide-binding</keyword>
<dbReference type="InterPro" id="IPR006189">
    <property type="entry name" value="CHASE_dom"/>
</dbReference>
<dbReference type="Gene3D" id="1.10.287.130">
    <property type="match status" value="1"/>
</dbReference>
<feature type="transmembrane region" description="Helical" evidence="19">
    <location>
        <begin position="480"/>
        <end position="502"/>
    </location>
</feature>
<dbReference type="SUPFAM" id="SSF52172">
    <property type="entry name" value="CheY-like"/>
    <property type="match status" value="1"/>
</dbReference>
<comment type="caution">
    <text evidence="24">The sequence shown here is derived from an EMBL/GenBank/DDBJ whole genome shotgun (WGS) entry which is preliminary data.</text>
</comment>
<dbReference type="SUPFAM" id="SSF47384">
    <property type="entry name" value="Homodimeric domain of signal transducing histidine kinase"/>
    <property type="match status" value="1"/>
</dbReference>
<evidence type="ECO:0000313" key="25">
    <source>
        <dbReference type="Proteomes" id="UP000252558"/>
    </source>
</evidence>
<dbReference type="InterPro" id="IPR036641">
    <property type="entry name" value="HPT_dom_sf"/>
</dbReference>
<feature type="transmembrane region" description="Helical" evidence="19">
    <location>
        <begin position="80"/>
        <end position="105"/>
    </location>
</feature>
<dbReference type="CDD" id="cd16922">
    <property type="entry name" value="HATPase_EvgS-ArcB-TorS-like"/>
    <property type="match status" value="1"/>
</dbReference>
<dbReference type="Pfam" id="PF03924">
    <property type="entry name" value="CHASE"/>
    <property type="match status" value="1"/>
</dbReference>
<feature type="domain" description="Histidine kinase" evidence="20">
    <location>
        <begin position="541"/>
        <end position="761"/>
    </location>
</feature>
<dbReference type="InterPro" id="IPR005467">
    <property type="entry name" value="His_kinase_dom"/>
</dbReference>
<evidence type="ECO:0000256" key="17">
    <source>
        <dbReference type="PROSITE-ProRule" id="PRU00169"/>
    </source>
</evidence>
<dbReference type="Gene3D" id="3.30.565.10">
    <property type="entry name" value="Histidine kinase-like ATPase, C-terminal domain"/>
    <property type="match status" value="1"/>
</dbReference>
<dbReference type="PRINTS" id="PR00344">
    <property type="entry name" value="BCTRLSENSOR"/>
</dbReference>
<dbReference type="PROSITE" id="PS50839">
    <property type="entry name" value="CHASE"/>
    <property type="match status" value="1"/>
</dbReference>
<dbReference type="SMART" id="SM00448">
    <property type="entry name" value="REC"/>
    <property type="match status" value="1"/>
</dbReference>
<dbReference type="GO" id="GO:0000155">
    <property type="term" value="F:phosphorelay sensor kinase activity"/>
    <property type="evidence" value="ECO:0007669"/>
    <property type="project" value="InterPro"/>
</dbReference>
<keyword evidence="10" id="KW-0067">ATP-binding</keyword>
<accession>A0A368N561</accession>
<dbReference type="SMART" id="SM01079">
    <property type="entry name" value="CHASE"/>
    <property type="match status" value="1"/>
</dbReference>
<evidence type="ECO:0000256" key="14">
    <source>
        <dbReference type="ARBA" id="ARBA00064003"/>
    </source>
</evidence>
<dbReference type="InterPro" id="IPR036097">
    <property type="entry name" value="HisK_dim/P_sf"/>
</dbReference>
<evidence type="ECO:0000256" key="19">
    <source>
        <dbReference type="SAM" id="Phobius"/>
    </source>
</evidence>
<dbReference type="FunFam" id="1.10.287.130:FF:000002">
    <property type="entry name" value="Two-component osmosensing histidine kinase"/>
    <property type="match status" value="1"/>
</dbReference>
<evidence type="ECO:0000256" key="12">
    <source>
        <dbReference type="ARBA" id="ARBA00023012"/>
    </source>
</evidence>
<evidence type="ECO:0000256" key="18">
    <source>
        <dbReference type="SAM" id="Coils"/>
    </source>
</evidence>
<feature type="transmembrane region" description="Helical" evidence="19">
    <location>
        <begin position="117"/>
        <end position="143"/>
    </location>
</feature>
<dbReference type="InterPro" id="IPR001789">
    <property type="entry name" value="Sig_transdc_resp-reg_receiver"/>
</dbReference>
<dbReference type="Pfam" id="PF01627">
    <property type="entry name" value="Hpt"/>
    <property type="match status" value="1"/>
</dbReference>
<evidence type="ECO:0000256" key="7">
    <source>
        <dbReference type="ARBA" id="ARBA00022692"/>
    </source>
</evidence>
<dbReference type="Pfam" id="PF02518">
    <property type="entry name" value="HATPase_c"/>
    <property type="match status" value="1"/>
</dbReference>
<keyword evidence="25" id="KW-1185">Reference proteome</keyword>
<evidence type="ECO:0000256" key="16">
    <source>
        <dbReference type="PROSITE-ProRule" id="PRU00110"/>
    </source>
</evidence>
<keyword evidence="13 19" id="KW-0472">Membrane</keyword>
<evidence type="ECO:0000256" key="11">
    <source>
        <dbReference type="ARBA" id="ARBA00022989"/>
    </source>
</evidence>
<evidence type="ECO:0000259" key="20">
    <source>
        <dbReference type="PROSITE" id="PS50109"/>
    </source>
</evidence>
<feature type="domain" description="Response regulatory" evidence="21">
    <location>
        <begin position="786"/>
        <end position="902"/>
    </location>
</feature>
<dbReference type="RefSeq" id="WP_114339177.1">
    <property type="nucleotide sequence ID" value="NZ_QPID01000009.1"/>
</dbReference>
<feature type="modified residue" description="4-aspartylphosphate" evidence="17">
    <location>
        <position position="835"/>
    </location>
</feature>
<protein>
    <recommendedName>
        <fullName evidence="15">Sensory/regulatory protein RpfC</fullName>
        <ecNumber evidence="3">2.7.13.3</ecNumber>
    </recommendedName>
</protein>
<dbReference type="PROSITE" id="PS50894">
    <property type="entry name" value="HPT"/>
    <property type="match status" value="1"/>
</dbReference>
<evidence type="ECO:0000256" key="8">
    <source>
        <dbReference type="ARBA" id="ARBA00022741"/>
    </source>
</evidence>
<comment type="subcellular location">
    <subcellularLocation>
        <location evidence="2">Cell membrane</location>
        <topology evidence="2">Multi-pass membrane protein</topology>
    </subcellularLocation>
</comment>
<dbReference type="InterPro" id="IPR008207">
    <property type="entry name" value="Sig_transdc_His_kin_Hpt_dom"/>
</dbReference>
<dbReference type="GO" id="GO:0005524">
    <property type="term" value="F:ATP binding"/>
    <property type="evidence" value="ECO:0007669"/>
    <property type="project" value="UniProtKB-KW"/>
</dbReference>
<dbReference type="SUPFAM" id="SSF47226">
    <property type="entry name" value="Histidine-containing phosphotransfer domain, HPT domain"/>
    <property type="match status" value="1"/>
</dbReference>
<dbReference type="InterPro" id="IPR004358">
    <property type="entry name" value="Sig_transdc_His_kin-like_C"/>
</dbReference>